<name>A0AAU7C232_9LACO</name>
<dbReference type="PANTHER" id="PTHR46025:SF3">
    <property type="entry name" value="XYLOSYLTRANSFERASE OXT"/>
    <property type="match status" value="1"/>
</dbReference>
<comment type="subcellular location">
    <subcellularLocation>
        <location evidence="2">Endoplasmic reticulum membrane</location>
        <topology evidence="2">Single-pass type II membrane protein</topology>
    </subcellularLocation>
    <subcellularLocation>
        <location evidence="1">Golgi apparatus membrane</location>
        <topology evidence="1">Single-pass type II membrane protein</topology>
    </subcellularLocation>
</comment>
<dbReference type="AlphaFoldDB" id="A0AAU7C232"/>
<dbReference type="Pfam" id="PF02485">
    <property type="entry name" value="Branch"/>
    <property type="match status" value="1"/>
</dbReference>
<protein>
    <recommendedName>
        <fullName evidence="14">Peptide O-xylosyltransferase</fullName>
    </recommendedName>
</protein>
<gene>
    <name evidence="15" type="ORF">ABC765_08970</name>
</gene>
<keyword evidence="11" id="KW-0472">Membrane</keyword>
<evidence type="ECO:0000256" key="8">
    <source>
        <dbReference type="ARBA" id="ARBA00022968"/>
    </source>
</evidence>
<keyword evidence="13" id="KW-0325">Glycoprotein</keyword>
<sequence>MQAVLILAHKNIDQVIELSQRLSSCFNVYIHFDKKVSLSEKQELSLKKLNVNFFSKYDVKWGSYSIVRATIDLMKLALENPKNKYFHLISGQDWPMKAPQKIYDFFEHTNKIYMNYWRAIDMRKSGEPEIWWVKYYFNYDQINRRTTFGKIYHRFLLLVQTLGRVNKLKKYGVDENDIYAGQEWVDVPRDALEYTIEYYEGHPNLEKIFSTSFCSDEIWMQSILCNSPYRDRIDKNIHHFIEMVRNPGIQPAILDEKYYEKIIKGDYWWGRKVERPVSDKLISLLDQKNRF</sequence>
<evidence type="ECO:0000256" key="13">
    <source>
        <dbReference type="ARBA" id="ARBA00023180"/>
    </source>
</evidence>
<keyword evidence="3" id="KW-0328">Glycosyltransferase</keyword>
<dbReference type="GO" id="GO:0050650">
    <property type="term" value="P:chondroitin sulfate proteoglycan biosynthetic process"/>
    <property type="evidence" value="ECO:0007669"/>
    <property type="project" value="TreeGrafter"/>
</dbReference>
<dbReference type="PANTHER" id="PTHR46025">
    <property type="entry name" value="XYLOSYLTRANSFERASE OXT"/>
    <property type="match status" value="1"/>
</dbReference>
<keyword evidence="7" id="KW-0256">Endoplasmic reticulum</keyword>
<dbReference type="GO" id="GO:0016020">
    <property type="term" value="C:membrane"/>
    <property type="evidence" value="ECO:0007669"/>
    <property type="project" value="InterPro"/>
</dbReference>
<evidence type="ECO:0000256" key="14">
    <source>
        <dbReference type="ARBA" id="ARBA00042865"/>
    </source>
</evidence>
<keyword evidence="9" id="KW-1133">Transmembrane helix</keyword>
<dbReference type="GO" id="GO:0030158">
    <property type="term" value="F:protein xylosyltransferase activity"/>
    <property type="evidence" value="ECO:0007669"/>
    <property type="project" value="InterPro"/>
</dbReference>
<evidence type="ECO:0000313" key="15">
    <source>
        <dbReference type="EMBL" id="XBG95183.1"/>
    </source>
</evidence>
<evidence type="ECO:0000256" key="9">
    <source>
        <dbReference type="ARBA" id="ARBA00022989"/>
    </source>
</evidence>
<dbReference type="GO" id="GO:0015012">
    <property type="term" value="P:heparan sulfate proteoglycan biosynthetic process"/>
    <property type="evidence" value="ECO:0007669"/>
    <property type="project" value="TreeGrafter"/>
</dbReference>
<dbReference type="RefSeq" id="WP_347980292.1">
    <property type="nucleotide sequence ID" value="NZ_CP154878.1"/>
</dbReference>
<evidence type="ECO:0000256" key="2">
    <source>
        <dbReference type="ARBA" id="ARBA00004648"/>
    </source>
</evidence>
<keyword evidence="6" id="KW-0479">Metal-binding</keyword>
<reference evidence="15" key="1">
    <citation type="submission" date="2024-04" db="EMBL/GenBank/DDBJ databases">
        <title>Limosilactobacillus allomucosae sp. nov., a novel species isolated from wild boar faecal samples as a potential probiotics for domestic pigs.</title>
        <authorList>
            <person name="Chen B."/>
        </authorList>
    </citation>
    <scope>NUCLEOTIDE SEQUENCE</scope>
    <source>
        <strain evidence="15">WILCCON 0051</strain>
    </source>
</reference>
<keyword evidence="8" id="KW-0735">Signal-anchor</keyword>
<evidence type="ECO:0000256" key="7">
    <source>
        <dbReference type="ARBA" id="ARBA00022824"/>
    </source>
</evidence>
<evidence type="ECO:0000256" key="3">
    <source>
        <dbReference type="ARBA" id="ARBA00022676"/>
    </source>
</evidence>
<evidence type="ECO:0000256" key="4">
    <source>
        <dbReference type="ARBA" id="ARBA00022679"/>
    </source>
</evidence>
<evidence type="ECO:0000256" key="6">
    <source>
        <dbReference type="ARBA" id="ARBA00022723"/>
    </source>
</evidence>
<dbReference type="KEGG" id="lalo:ABC765_08970"/>
<evidence type="ECO:0000256" key="12">
    <source>
        <dbReference type="ARBA" id="ARBA00023157"/>
    </source>
</evidence>
<evidence type="ECO:0000256" key="10">
    <source>
        <dbReference type="ARBA" id="ARBA00023034"/>
    </source>
</evidence>
<accession>A0AAU7C232</accession>
<dbReference type="InterPro" id="IPR043538">
    <property type="entry name" value="XYLT"/>
</dbReference>
<evidence type="ECO:0000256" key="11">
    <source>
        <dbReference type="ARBA" id="ARBA00023136"/>
    </source>
</evidence>
<keyword evidence="4" id="KW-0808">Transferase</keyword>
<dbReference type="EMBL" id="CP154878">
    <property type="protein sequence ID" value="XBG95183.1"/>
    <property type="molecule type" value="Genomic_DNA"/>
</dbReference>
<evidence type="ECO:0000256" key="1">
    <source>
        <dbReference type="ARBA" id="ARBA00004323"/>
    </source>
</evidence>
<keyword evidence="10" id="KW-0333">Golgi apparatus</keyword>
<dbReference type="InterPro" id="IPR003406">
    <property type="entry name" value="Glyco_trans_14"/>
</dbReference>
<keyword evidence="12" id="KW-1015">Disulfide bond</keyword>
<dbReference type="GO" id="GO:0046872">
    <property type="term" value="F:metal ion binding"/>
    <property type="evidence" value="ECO:0007669"/>
    <property type="project" value="UniProtKB-KW"/>
</dbReference>
<organism evidence="15">
    <name type="scientific">Limosilactobacillus allomucosae</name>
    <dbReference type="NCBI Taxonomy" id="3142938"/>
    <lineage>
        <taxon>Bacteria</taxon>
        <taxon>Bacillati</taxon>
        <taxon>Bacillota</taxon>
        <taxon>Bacilli</taxon>
        <taxon>Lactobacillales</taxon>
        <taxon>Lactobacillaceae</taxon>
        <taxon>Limosilactobacillus</taxon>
    </lineage>
</organism>
<evidence type="ECO:0000256" key="5">
    <source>
        <dbReference type="ARBA" id="ARBA00022692"/>
    </source>
</evidence>
<proteinExistence type="predicted"/>
<keyword evidence="5" id="KW-0812">Transmembrane</keyword>